<proteinExistence type="predicted"/>
<feature type="transmembrane region" description="Helical" evidence="1">
    <location>
        <begin position="43"/>
        <end position="61"/>
    </location>
</feature>
<keyword evidence="3" id="KW-1185">Reference proteome</keyword>
<accession>A0ABQ4PRP2</accession>
<keyword evidence="1" id="KW-0472">Membrane</keyword>
<dbReference type="Proteomes" id="UP000887104">
    <property type="component" value="Unassembled WGS sequence"/>
</dbReference>
<evidence type="ECO:0000256" key="1">
    <source>
        <dbReference type="SAM" id="Phobius"/>
    </source>
</evidence>
<evidence type="ECO:0000313" key="3">
    <source>
        <dbReference type="Proteomes" id="UP000887104"/>
    </source>
</evidence>
<keyword evidence="1" id="KW-1133">Transmembrane helix</keyword>
<evidence type="ECO:0000313" key="2">
    <source>
        <dbReference type="EMBL" id="GIU52203.1"/>
    </source>
</evidence>
<sequence length="102" mass="12609">MYYKYMDATKIFKQQKFIRFIRLSSMLFAVAMLVYEVQQERTYSWYFAFLYGFFLIPSLYFTDGTHYRRLFHMRDVINPLRIFTTVMAIIYLMLYIHQAVVY</sequence>
<dbReference type="EMBL" id="BPEY01000161">
    <property type="protein sequence ID" value="GIU52203.1"/>
    <property type="molecule type" value="Genomic_DNA"/>
</dbReference>
<organism evidence="2 3">
    <name type="scientific">Shewanella sairae</name>
    <dbReference type="NCBI Taxonomy" id="190310"/>
    <lineage>
        <taxon>Bacteria</taxon>
        <taxon>Pseudomonadati</taxon>
        <taxon>Pseudomonadota</taxon>
        <taxon>Gammaproteobacteria</taxon>
        <taxon>Alteromonadales</taxon>
        <taxon>Shewanellaceae</taxon>
        <taxon>Shewanella</taxon>
    </lineage>
</organism>
<keyword evidence="1" id="KW-0812">Transmembrane</keyword>
<evidence type="ECO:0008006" key="4">
    <source>
        <dbReference type="Google" id="ProtNLM"/>
    </source>
</evidence>
<protein>
    <recommendedName>
        <fullName evidence="4">DUF202 domain-containing protein</fullName>
    </recommendedName>
</protein>
<feature type="transmembrane region" description="Helical" evidence="1">
    <location>
        <begin position="82"/>
        <end position="100"/>
    </location>
</feature>
<comment type="caution">
    <text evidence="2">The sequence shown here is derived from an EMBL/GenBank/DDBJ whole genome shotgun (WGS) entry which is preliminary data.</text>
</comment>
<dbReference type="RefSeq" id="WP_220783390.1">
    <property type="nucleotide sequence ID" value="NZ_BPEY01000161.1"/>
</dbReference>
<feature type="transmembrane region" description="Helical" evidence="1">
    <location>
        <begin position="20"/>
        <end position="37"/>
    </location>
</feature>
<name>A0ABQ4PRP2_9GAMM</name>
<gene>
    <name evidence="2" type="ORF">TUM4438_44290</name>
</gene>
<reference evidence="2" key="1">
    <citation type="submission" date="2021-05" db="EMBL/GenBank/DDBJ databases">
        <title>Molecular characterization for Shewanella algae harboring chromosomal blaOXA-55-like strains isolated from clinical and environment sample.</title>
        <authorList>
            <person name="Ohama Y."/>
            <person name="Aoki K."/>
            <person name="Harada S."/>
            <person name="Moriya K."/>
            <person name="Ishii Y."/>
            <person name="Tateda K."/>
        </authorList>
    </citation>
    <scope>NUCLEOTIDE SEQUENCE</scope>
    <source>
        <strain evidence="2">JCM 11563</strain>
    </source>
</reference>